<evidence type="ECO:0000256" key="2">
    <source>
        <dbReference type="SAM" id="Phobius"/>
    </source>
</evidence>
<gene>
    <name evidence="3" type="ORF">DV520_09620</name>
</gene>
<feature type="transmembrane region" description="Helical" evidence="2">
    <location>
        <begin position="55"/>
        <end position="74"/>
    </location>
</feature>
<dbReference type="InterPro" id="IPR014509">
    <property type="entry name" value="YjdF-like"/>
</dbReference>
<dbReference type="OrthoDB" id="4966203at2"/>
<dbReference type="AlphaFoldDB" id="A0A3E2B1X8"/>
<feature type="transmembrane region" description="Helical" evidence="2">
    <location>
        <begin position="29"/>
        <end position="49"/>
    </location>
</feature>
<feature type="transmembrane region" description="Helical" evidence="2">
    <location>
        <begin position="234"/>
        <end position="252"/>
    </location>
</feature>
<evidence type="ECO:0000256" key="1">
    <source>
        <dbReference type="SAM" id="MobiDB-lite"/>
    </source>
</evidence>
<sequence length="294" mass="33506">MLQSMEEDRRNRRTFRQAMAKELREHKSSFLVFSVLRILVIVSLVRQIMRGSYESAFFCLLALCLLYLPSWLQVKLRIELPPPLEITILCFIYAAEILGEVNAFYVVVPNWDTMLHTLNGFLAAAVGFSMVILLNDNEKLTFELSPFFLALLAFCFSMTIGVLWEFFEFFMDTFLHTDMQKDTIIHTIHSVTLDPTRSNQVVTIHNIQDVAVNGSSLGLPGYLDIGLIDTMKDLMVNFLGALVFSVTGFFYARSKGKKKTPAQNFVPSKKTADRDYLQQARQALTPPEEPPEDP</sequence>
<keyword evidence="2" id="KW-0472">Membrane</keyword>
<keyword evidence="2" id="KW-0812">Transmembrane</keyword>
<protein>
    <submittedName>
        <fullName evidence="3">Uncharacterized protein</fullName>
    </submittedName>
</protein>
<proteinExistence type="predicted"/>
<feature type="region of interest" description="Disordered" evidence="1">
    <location>
        <begin position="257"/>
        <end position="294"/>
    </location>
</feature>
<keyword evidence="2" id="KW-1133">Transmembrane helix</keyword>
<dbReference type="Proteomes" id="UP000260649">
    <property type="component" value="Unassembled WGS sequence"/>
</dbReference>
<evidence type="ECO:0000313" key="4">
    <source>
        <dbReference type="Proteomes" id="UP000260649"/>
    </source>
</evidence>
<keyword evidence="4" id="KW-1185">Reference proteome</keyword>
<reference evidence="3 4" key="1">
    <citation type="submission" date="2018-07" db="EMBL/GenBank/DDBJ databases">
        <title>GABA Modulating Bacteria of the Human Gut Microbiota.</title>
        <authorList>
            <person name="Strandwitz P."/>
            <person name="Kim K.H."/>
            <person name="Terekhova D."/>
            <person name="Liu J.K."/>
            <person name="Sharma A."/>
            <person name="Levering J."/>
            <person name="Mcdonald D."/>
            <person name="Dietrich D."/>
            <person name="Ramadhar T.R."/>
            <person name="Lekbua A."/>
            <person name="Mroue N."/>
            <person name="Liston C."/>
            <person name="Stewart E.J."/>
            <person name="Dubin M.J."/>
            <person name="Zengler K."/>
            <person name="Knight R."/>
            <person name="Gilbert J.A."/>
            <person name="Clardy J."/>
            <person name="Lewis K."/>
        </authorList>
    </citation>
    <scope>NUCLEOTIDE SEQUENCE [LARGE SCALE GENOMIC DNA]</scope>
    <source>
        <strain evidence="3 4">KLE1738</strain>
    </source>
</reference>
<evidence type="ECO:0000313" key="3">
    <source>
        <dbReference type="EMBL" id="RFT06019.1"/>
    </source>
</evidence>
<feature type="transmembrane region" description="Helical" evidence="2">
    <location>
        <begin position="114"/>
        <end position="135"/>
    </location>
</feature>
<comment type="caution">
    <text evidence="3">The sequence shown here is derived from an EMBL/GenBank/DDBJ whole genome shotgun (WGS) entry which is preliminary data.</text>
</comment>
<organism evidence="3 4">
    <name type="scientific">Evtepia gabavorous</name>
    <dbReference type="NCBI Taxonomy" id="2211183"/>
    <lineage>
        <taxon>Bacteria</taxon>
        <taxon>Bacillati</taxon>
        <taxon>Bacillota</taxon>
        <taxon>Clostridia</taxon>
        <taxon>Eubacteriales</taxon>
        <taxon>Evtepia</taxon>
    </lineage>
</organism>
<dbReference type="EMBL" id="QQRQ01000019">
    <property type="protein sequence ID" value="RFT06019.1"/>
    <property type="molecule type" value="Genomic_DNA"/>
</dbReference>
<name>A0A3E2B1X8_9FIRM</name>
<feature type="transmembrane region" description="Helical" evidence="2">
    <location>
        <begin position="147"/>
        <end position="167"/>
    </location>
</feature>
<accession>A0A3E2B1X8</accession>
<feature type="transmembrane region" description="Helical" evidence="2">
    <location>
        <begin position="86"/>
        <end position="108"/>
    </location>
</feature>
<dbReference type="Pfam" id="PF09997">
    <property type="entry name" value="DUF2238"/>
    <property type="match status" value="1"/>
</dbReference>